<dbReference type="AlphaFoldDB" id="A0A0A0BRQ7"/>
<feature type="compositionally biased region" description="Polar residues" evidence="1">
    <location>
        <begin position="1"/>
        <end position="12"/>
    </location>
</feature>
<gene>
    <name evidence="2" type="ORF">N868_14405</name>
</gene>
<evidence type="ECO:0000313" key="3">
    <source>
        <dbReference type="Proteomes" id="UP000029839"/>
    </source>
</evidence>
<dbReference type="EMBL" id="AXCY01000044">
    <property type="protein sequence ID" value="KGM10630.1"/>
    <property type="molecule type" value="Genomic_DNA"/>
</dbReference>
<sequence length="148" mass="16451">MSEQHPQATTATPGDRVRAHTDDEVQAEIDRTAADRVAHLAGAPRADLDEHLAQLDREWDVERALEVNASTLILVSTLTAAVRTRSWWLVPPAVVAGFLLQHGLQGWCPPLPVLRRLGFRTQREIDAERTQLRLLRGDLRSPSDVPTA</sequence>
<evidence type="ECO:0008006" key="4">
    <source>
        <dbReference type="Google" id="ProtNLM"/>
    </source>
</evidence>
<organism evidence="2 3">
    <name type="scientific">Cellulomonas carbonis T26</name>
    <dbReference type="NCBI Taxonomy" id="947969"/>
    <lineage>
        <taxon>Bacteria</taxon>
        <taxon>Bacillati</taxon>
        <taxon>Actinomycetota</taxon>
        <taxon>Actinomycetes</taxon>
        <taxon>Micrococcales</taxon>
        <taxon>Cellulomonadaceae</taxon>
        <taxon>Cellulomonas</taxon>
    </lineage>
</organism>
<accession>A0A0A0BRQ7</accession>
<name>A0A0A0BRQ7_9CELL</name>
<reference evidence="2 3" key="1">
    <citation type="submission" date="2013-08" db="EMBL/GenBank/DDBJ databases">
        <title>Genome sequencing of Cellulomonas carbonis T26.</title>
        <authorList>
            <person name="Chen F."/>
            <person name="Li Y."/>
            <person name="Wang G."/>
        </authorList>
    </citation>
    <scope>NUCLEOTIDE SEQUENCE [LARGE SCALE GENOMIC DNA]</scope>
    <source>
        <strain evidence="2 3">T26</strain>
    </source>
</reference>
<dbReference type="OrthoDB" id="9799383at2"/>
<evidence type="ECO:0000313" key="2">
    <source>
        <dbReference type="EMBL" id="KGM10630.1"/>
    </source>
</evidence>
<proteinExistence type="predicted"/>
<dbReference type="RefSeq" id="WP_043606731.1">
    <property type="nucleotide sequence ID" value="NZ_AXCY01000044.1"/>
</dbReference>
<evidence type="ECO:0000256" key="1">
    <source>
        <dbReference type="SAM" id="MobiDB-lite"/>
    </source>
</evidence>
<dbReference type="Proteomes" id="UP000029839">
    <property type="component" value="Unassembled WGS sequence"/>
</dbReference>
<dbReference type="Gene3D" id="6.10.140.1340">
    <property type="match status" value="1"/>
</dbReference>
<feature type="region of interest" description="Disordered" evidence="1">
    <location>
        <begin position="1"/>
        <end position="20"/>
    </location>
</feature>
<reference evidence="2 3" key="2">
    <citation type="journal article" date="2015" name="Stand. Genomic Sci.">
        <title>Draft genome sequence of Cellulomonas carbonis T26(T) and comparative analysis of six Cellulomonas genomes.</title>
        <authorList>
            <person name="Zhuang W."/>
            <person name="Zhang S."/>
            <person name="Xia X."/>
            <person name="Wang G."/>
        </authorList>
    </citation>
    <scope>NUCLEOTIDE SEQUENCE [LARGE SCALE GENOMIC DNA]</scope>
    <source>
        <strain evidence="2 3">T26</strain>
    </source>
</reference>
<keyword evidence="3" id="KW-1185">Reference proteome</keyword>
<comment type="caution">
    <text evidence="2">The sequence shown here is derived from an EMBL/GenBank/DDBJ whole genome shotgun (WGS) entry which is preliminary data.</text>
</comment>
<protein>
    <recommendedName>
        <fullName evidence="4">DUF2892 domain-containing protein</fullName>
    </recommendedName>
</protein>